<organism evidence="2 3">
    <name type="scientific">Nocardiopsis codii</name>
    <dbReference type="NCBI Taxonomy" id="3065942"/>
    <lineage>
        <taxon>Bacteria</taxon>
        <taxon>Bacillati</taxon>
        <taxon>Actinomycetota</taxon>
        <taxon>Actinomycetes</taxon>
        <taxon>Streptosporangiales</taxon>
        <taxon>Nocardiopsidaceae</taxon>
        <taxon>Nocardiopsis</taxon>
    </lineage>
</organism>
<dbReference type="RefSeq" id="WP_330093964.1">
    <property type="nucleotide sequence ID" value="NZ_JAUZMY010000026.1"/>
</dbReference>
<name>A0ABU7KD84_9ACTN</name>
<evidence type="ECO:0000313" key="2">
    <source>
        <dbReference type="EMBL" id="MEE2040195.1"/>
    </source>
</evidence>
<gene>
    <name evidence="2" type="ORF">Q8791_23540</name>
</gene>
<dbReference type="Proteomes" id="UP001356095">
    <property type="component" value="Unassembled WGS sequence"/>
</dbReference>
<protein>
    <submittedName>
        <fullName evidence="2">Uncharacterized protein</fullName>
    </submittedName>
</protein>
<proteinExistence type="predicted"/>
<comment type="caution">
    <text evidence="2">The sequence shown here is derived from an EMBL/GenBank/DDBJ whole genome shotgun (WGS) entry which is preliminary data.</text>
</comment>
<keyword evidence="1" id="KW-1133">Transmembrane helix</keyword>
<evidence type="ECO:0000256" key="1">
    <source>
        <dbReference type="SAM" id="Phobius"/>
    </source>
</evidence>
<accession>A0ABU7KD84</accession>
<dbReference type="EMBL" id="JAUZMY010000026">
    <property type="protein sequence ID" value="MEE2040195.1"/>
    <property type="molecule type" value="Genomic_DNA"/>
</dbReference>
<sequence length="52" mass="5487">MTRLNWLGPVLHECVRVVQGALESGPKTTRLAFLILVGGGVTALVLAATSIR</sequence>
<keyword evidence="1" id="KW-0812">Transmembrane</keyword>
<keyword evidence="1" id="KW-0472">Membrane</keyword>
<keyword evidence="3" id="KW-1185">Reference proteome</keyword>
<evidence type="ECO:0000313" key="3">
    <source>
        <dbReference type="Proteomes" id="UP001356095"/>
    </source>
</evidence>
<reference evidence="2 3" key="1">
    <citation type="submission" date="2023-08" db="EMBL/GenBank/DDBJ databases">
        <authorList>
            <person name="Girao M."/>
            <person name="Carvalho M.F."/>
        </authorList>
    </citation>
    <scope>NUCLEOTIDE SEQUENCE [LARGE SCALE GENOMIC DNA]</scope>
    <source>
        <strain evidence="2 3">CT-R113</strain>
    </source>
</reference>
<feature type="transmembrane region" description="Helical" evidence="1">
    <location>
        <begin position="31"/>
        <end position="51"/>
    </location>
</feature>